<accession>A0A0G9L617</accession>
<protein>
    <recommendedName>
        <fullName evidence="1">Methyltransferase type 11 domain-containing protein</fullName>
    </recommendedName>
</protein>
<dbReference type="InterPro" id="IPR013216">
    <property type="entry name" value="Methyltransf_11"/>
</dbReference>
<dbReference type="InterPro" id="IPR029063">
    <property type="entry name" value="SAM-dependent_MTases_sf"/>
</dbReference>
<reference evidence="2 3" key="1">
    <citation type="submission" date="2014-01" db="EMBL/GenBank/DDBJ databases">
        <title>Development of a Comparative Genomic Fingerprinting Assay for High Resolution Genotyping of Arcobacter butzleri.</title>
        <authorList>
            <person name="Webb A.L."/>
            <person name="Inglis G.D."/>
            <person name="Kruczkiewicz P."/>
            <person name="Selinger L.B."/>
            <person name="Taboada E.N."/>
        </authorList>
    </citation>
    <scope>NUCLEOTIDE SEQUENCE [LARGE SCALE GENOMIC DNA]</scope>
    <source>
        <strain evidence="2 3">L355</strain>
    </source>
</reference>
<dbReference type="EMBL" id="JAIW01000002">
    <property type="protein sequence ID" value="KLE11778.1"/>
    <property type="molecule type" value="Genomic_DNA"/>
</dbReference>
<comment type="caution">
    <text evidence="2">The sequence shown here is derived from an EMBL/GenBank/DDBJ whole genome shotgun (WGS) entry which is preliminary data.</text>
</comment>
<dbReference type="PATRIC" id="fig|1447263.3.peg.14"/>
<feature type="domain" description="Methyltransferase type 11" evidence="1">
    <location>
        <begin position="44"/>
        <end position="140"/>
    </location>
</feature>
<name>A0A0G9L617_9BACT</name>
<dbReference type="RefSeq" id="WP_052943075.1">
    <property type="nucleotide sequence ID" value="NZ_JAIW01000002.1"/>
</dbReference>
<dbReference type="PANTHER" id="PTHR42912">
    <property type="entry name" value="METHYLTRANSFERASE"/>
    <property type="match status" value="1"/>
</dbReference>
<dbReference type="InterPro" id="IPR050508">
    <property type="entry name" value="Methyltransf_Superfamily"/>
</dbReference>
<dbReference type="AlphaFoldDB" id="A0A0G9L617"/>
<sequence length="222" mass="26846">MKKLDFEKYALEKSMLGAMPKSWQDSFWKYMNKKSFEISKIKFLDYGCGDGRYYNYLIDNGALKENIFGTEVSKIRIERCKELGWKNCFLTDFLEPLPFEDNFFDVISMVEVVEHIPKNDIDFYIKEIKRVLKPNGLFILTTPNYPIKRFYDIWDAFFRKKWTRLKDDPTHVTLYNQRKMIKLLNKYFSTIEMDSYKDGFLYKRFKNDFFIHKMIVVSTDEL</sequence>
<dbReference type="Proteomes" id="UP000035154">
    <property type="component" value="Unassembled WGS sequence"/>
</dbReference>
<evidence type="ECO:0000259" key="1">
    <source>
        <dbReference type="Pfam" id="PF08241"/>
    </source>
</evidence>
<dbReference type="GO" id="GO:0008757">
    <property type="term" value="F:S-adenosylmethionine-dependent methyltransferase activity"/>
    <property type="evidence" value="ECO:0007669"/>
    <property type="project" value="InterPro"/>
</dbReference>
<evidence type="ECO:0000313" key="2">
    <source>
        <dbReference type="EMBL" id="KLE11778.1"/>
    </source>
</evidence>
<gene>
    <name evidence="2" type="ORF">AF80_00070</name>
</gene>
<dbReference type="CDD" id="cd02440">
    <property type="entry name" value="AdoMet_MTases"/>
    <property type="match status" value="1"/>
</dbReference>
<dbReference type="Gene3D" id="3.40.50.150">
    <property type="entry name" value="Vaccinia Virus protein VP39"/>
    <property type="match status" value="1"/>
</dbReference>
<organism evidence="2 3">
    <name type="scientific">Aliarcobacter butzleri L355</name>
    <dbReference type="NCBI Taxonomy" id="1447263"/>
    <lineage>
        <taxon>Bacteria</taxon>
        <taxon>Pseudomonadati</taxon>
        <taxon>Campylobacterota</taxon>
        <taxon>Epsilonproteobacteria</taxon>
        <taxon>Campylobacterales</taxon>
        <taxon>Arcobacteraceae</taxon>
        <taxon>Aliarcobacter</taxon>
    </lineage>
</organism>
<evidence type="ECO:0000313" key="3">
    <source>
        <dbReference type="Proteomes" id="UP000035154"/>
    </source>
</evidence>
<dbReference type="SUPFAM" id="SSF53335">
    <property type="entry name" value="S-adenosyl-L-methionine-dependent methyltransferases"/>
    <property type="match status" value="1"/>
</dbReference>
<dbReference type="Pfam" id="PF08241">
    <property type="entry name" value="Methyltransf_11"/>
    <property type="match status" value="1"/>
</dbReference>
<proteinExistence type="predicted"/>